<evidence type="ECO:0000256" key="6">
    <source>
        <dbReference type="ARBA" id="ARBA00022490"/>
    </source>
</evidence>
<evidence type="ECO:0000256" key="7">
    <source>
        <dbReference type="ARBA" id="ARBA00023136"/>
    </source>
</evidence>
<reference evidence="12 13" key="1">
    <citation type="submission" date="2020-08" db="EMBL/GenBank/DDBJ databases">
        <authorList>
            <person name="Hejnol A."/>
        </authorList>
    </citation>
    <scope>NUCLEOTIDE SEQUENCE [LARGE SCALE GENOMIC DNA]</scope>
</reference>
<evidence type="ECO:0000256" key="3">
    <source>
        <dbReference type="ARBA" id="ARBA00004656"/>
    </source>
</evidence>
<dbReference type="PANTHER" id="PTHR13530:SF3">
    <property type="entry name" value="TBC1 DOMAIN FAMILY MEMBER 7"/>
    <property type="match status" value="1"/>
</dbReference>
<accession>A0A7I8WD86</accession>
<organism evidence="12 13">
    <name type="scientific">Dimorphilus gyrociliatus</name>
    <dbReference type="NCBI Taxonomy" id="2664684"/>
    <lineage>
        <taxon>Eukaryota</taxon>
        <taxon>Metazoa</taxon>
        <taxon>Spiralia</taxon>
        <taxon>Lophotrochozoa</taxon>
        <taxon>Annelida</taxon>
        <taxon>Polychaeta</taxon>
        <taxon>Polychaeta incertae sedis</taxon>
        <taxon>Dinophilidae</taxon>
        <taxon>Dimorphilus</taxon>
    </lineage>
</organism>
<keyword evidence="7" id="KW-0472">Membrane</keyword>
<dbReference type="InterPro" id="IPR035969">
    <property type="entry name" value="Rab-GAP_TBC_sf"/>
</dbReference>
<proteinExistence type="predicted"/>
<dbReference type="Proteomes" id="UP000549394">
    <property type="component" value="Unassembled WGS sequence"/>
</dbReference>
<keyword evidence="8" id="KW-0458">Lysosome</keyword>
<sequence length="352" mass="41078">MADRAEACNFRSQYYSKVDFKIVDHKKTAERLFAERIVDIHKLECLCLRPVTLNHQYRYLTWRVLLGLQSPVRGETTEEEYRKKEFEDLYRTSQELFNTSKAEDNTKNLLLCYRLKFGTIPFSWITDKNVDENLSSEDVSLLAIFSTMLEISENLCDSFWLATRFYQSSKKFRNQYDLLIDKVKITMRNEDDQVYEHINSVDLIGNLPIKFWFSSCFAQIFPTASLERIWDKIIAGSSMFMVNVTAALVLSFRRPLLALKSVNDMLQCFEQQLTENHANLVVSHALDMWRKSGFRTTPISGSDSVNRVLSQPVSRSIQNIGNLSLFRSLQKLNSFVRNTSKEKVRNFTSQRK</sequence>
<evidence type="ECO:0000256" key="9">
    <source>
        <dbReference type="ARBA" id="ARBA00023329"/>
    </source>
</evidence>
<dbReference type="Gene3D" id="1.10.10.750">
    <property type="entry name" value="Ypt/Rab-GAP domain of gyp1p, domain 1"/>
    <property type="match status" value="1"/>
</dbReference>
<keyword evidence="13" id="KW-1185">Reference proteome</keyword>
<dbReference type="GO" id="GO:0005765">
    <property type="term" value="C:lysosomal membrane"/>
    <property type="evidence" value="ECO:0007669"/>
    <property type="project" value="UniProtKB-SubCell"/>
</dbReference>
<comment type="caution">
    <text evidence="12">The sequence shown here is derived from an EMBL/GenBank/DDBJ whole genome shotgun (WGS) entry which is preliminary data.</text>
</comment>
<evidence type="ECO:0000256" key="4">
    <source>
        <dbReference type="ARBA" id="ARBA00015455"/>
    </source>
</evidence>
<dbReference type="OrthoDB" id="18718at2759"/>
<dbReference type="Gene3D" id="1.10.472.80">
    <property type="entry name" value="Ypt/Rab-GAP domain of gyp1p, domain 3"/>
    <property type="match status" value="1"/>
</dbReference>
<comment type="function">
    <text evidence="10">Non-catalytic component of the TSC-TBC complex, a multiprotein complex that acts as a negative regulator of the canonical mTORC1 complex, an evolutionarily conserved central nutrient sensor that stimulates anabolic reactions and macromolecule biosynthesis to promote cellular biomass generation and growth. The TSC-TBC complex acts as a GTPase-activating protein (GAP) for the small GTPase RHEB, a direct activator of the protein kinase activity of mTORC1. In absence of nutrients, the TSC-TBC complex inhibits mTORC1, thereby preventing phosphorylation of ribosomal protein S6 kinase (RPS6KB1 and RPS6KB2) and EIF4EBP1 (4E-BP1) by the mTORC1 signaling. The TSC-TBC complex is inactivated in response to nutrients, relieving inhibition of mTORC1.</text>
</comment>
<evidence type="ECO:0000313" key="12">
    <source>
        <dbReference type="EMBL" id="CAD5126013.1"/>
    </source>
</evidence>
<dbReference type="PANTHER" id="PTHR13530">
    <property type="entry name" value="TBC1 DOMAIN FAMILY MEMBER 7"/>
    <property type="match status" value="1"/>
</dbReference>
<keyword evidence="9" id="KW-0968">Cytoplasmic vesicle</keyword>
<keyword evidence="5" id="KW-0343">GTPase activation</keyword>
<dbReference type="GO" id="GO:0032007">
    <property type="term" value="P:negative regulation of TOR signaling"/>
    <property type="evidence" value="ECO:0007669"/>
    <property type="project" value="TreeGrafter"/>
</dbReference>
<name>A0A7I8WD86_9ANNE</name>
<keyword evidence="6" id="KW-0963">Cytoplasm</keyword>
<dbReference type="InterPro" id="IPR000195">
    <property type="entry name" value="Rab-GAP-TBC_dom"/>
</dbReference>
<dbReference type="Pfam" id="PF00566">
    <property type="entry name" value="RabGAP-TBC"/>
    <property type="match status" value="1"/>
</dbReference>
<evidence type="ECO:0000256" key="1">
    <source>
        <dbReference type="ARBA" id="ARBA00004514"/>
    </source>
</evidence>
<dbReference type="GO" id="GO:0005829">
    <property type="term" value="C:cytosol"/>
    <property type="evidence" value="ECO:0007669"/>
    <property type="project" value="UniProtKB-SubCell"/>
</dbReference>
<dbReference type="Gene3D" id="1.10.8.680">
    <property type="entry name" value="Ypt/Rab-GAP domain of gyp1p, domain 2"/>
    <property type="match status" value="1"/>
</dbReference>
<evidence type="ECO:0000259" key="11">
    <source>
        <dbReference type="PROSITE" id="PS50086"/>
    </source>
</evidence>
<dbReference type="AlphaFoldDB" id="A0A7I8WD86"/>
<dbReference type="PROSITE" id="PS50086">
    <property type="entry name" value="TBC_RABGAP"/>
    <property type="match status" value="1"/>
</dbReference>
<dbReference type="InterPro" id="IPR043039">
    <property type="entry name" value="TBC1D7_dom2"/>
</dbReference>
<evidence type="ECO:0000256" key="8">
    <source>
        <dbReference type="ARBA" id="ARBA00023228"/>
    </source>
</evidence>
<dbReference type="EMBL" id="CAJFCJ010000031">
    <property type="protein sequence ID" value="CAD5126013.1"/>
    <property type="molecule type" value="Genomic_DNA"/>
</dbReference>
<dbReference type="GO" id="GO:0005096">
    <property type="term" value="F:GTPase activator activity"/>
    <property type="evidence" value="ECO:0007669"/>
    <property type="project" value="UniProtKB-KW"/>
</dbReference>
<evidence type="ECO:0000256" key="10">
    <source>
        <dbReference type="ARBA" id="ARBA00046045"/>
    </source>
</evidence>
<dbReference type="InterPro" id="IPR039842">
    <property type="entry name" value="TBC1D7"/>
</dbReference>
<protein>
    <recommendedName>
        <fullName evidence="4">TBC1 domain family member 7</fullName>
    </recommendedName>
</protein>
<comment type="subcellular location">
    <subcellularLocation>
        <location evidence="1">Cytoplasm</location>
        <location evidence="1">Cytosol</location>
    </subcellularLocation>
    <subcellularLocation>
        <location evidence="2">Cytoplasmic vesicle</location>
    </subcellularLocation>
    <subcellularLocation>
        <location evidence="3">Lysosome membrane</location>
    </subcellularLocation>
</comment>
<gene>
    <name evidence="12" type="ORF">DGYR_LOCUS13301</name>
</gene>
<evidence type="ECO:0000256" key="2">
    <source>
        <dbReference type="ARBA" id="ARBA00004541"/>
    </source>
</evidence>
<feature type="domain" description="Rab-GAP TBC" evidence="11">
    <location>
        <begin position="52"/>
        <end position="237"/>
    </location>
</feature>
<evidence type="ECO:0000256" key="5">
    <source>
        <dbReference type="ARBA" id="ARBA00022468"/>
    </source>
</evidence>
<dbReference type="SUPFAM" id="SSF47923">
    <property type="entry name" value="Ypt/Rab-GAP domain of gyp1p"/>
    <property type="match status" value="1"/>
</dbReference>
<dbReference type="GO" id="GO:0031410">
    <property type="term" value="C:cytoplasmic vesicle"/>
    <property type="evidence" value="ECO:0007669"/>
    <property type="project" value="UniProtKB-SubCell"/>
</dbReference>
<evidence type="ECO:0000313" key="13">
    <source>
        <dbReference type="Proteomes" id="UP000549394"/>
    </source>
</evidence>